<dbReference type="CDD" id="cd18888">
    <property type="entry name" value="NUDIX_ADPRase_Nudt5"/>
    <property type="match status" value="1"/>
</dbReference>
<dbReference type="InterPro" id="IPR015797">
    <property type="entry name" value="NUDIX_hydrolase-like_dom_sf"/>
</dbReference>
<keyword evidence="1 2" id="KW-0378">Hydrolase</keyword>
<dbReference type="VEuPathDB" id="FungiDB:F503_01182"/>
<dbReference type="SUPFAM" id="SSF55811">
    <property type="entry name" value="Nudix"/>
    <property type="match status" value="1"/>
</dbReference>
<dbReference type="PROSITE" id="PS51462">
    <property type="entry name" value="NUDIX"/>
    <property type="match status" value="1"/>
</dbReference>
<name>S3C4F4_OPHP1</name>
<evidence type="ECO:0000256" key="2">
    <source>
        <dbReference type="RuleBase" id="RU003476"/>
    </source>
</evidence>
<dbReference type="Proteomes" id="UP000016923">
    <property type="component" value="Unassembled WGS sequence"/>
</dbReference>
<dbReference type="PRINTS" id="PR00502">
    <property type="entry name" value="NUDIXFAMILY"/>
</dbReference>
<accession>S3C4F4</accession>
<dbReference type="GO" id="GO:0019693">
    <property type="term" value="P:ribose phosphate metabolic process"/>
    <property type="evidence" value="ECO:0007669"/>
    <property type="project" value="EnsemblFungi"/>
</dbReference>
<comment type="similarity">
    <text evidence="2">Belongs to the Nudix hydrolase family.</text>
</comment>
<keyword evidence="5" id="KW-1185">Reference proteome</keyword>
<dbReference type="PROSITE" id="PS00893">
    <property type="entry name" value="NUDIX_BOX"/>
    <property type="match status" value="1"/>
</dbReference>
<dbReference type="eggNOG" id="KOG3041">
    <property type="taxonomic scope" value="Eukaryota"/>
</dbReference>
<evidence type="ECO:0000256" key="1">
    <source>
        <dbReference type="ARBA" id="ARBA00022801"/>
    </source>
</evidence>
<dbReference type="OrthoDB" id="10249920at2759"/>
<dbReference type="Gene3D" id="3.90.79.10">
    <property type="entry name" value="Nucleoside Triphosphate Pyrophosphohydrolase"/>
    <property type="match status" value="1"/>
</dbReference>
<dbReference type="PANTHER" id="PTHR11839">
    <property type="entry name" value="UDP/ADP-SUGAR PYROPHOSPHATASE"/>
    <property type="match status" value="1"/>
</dbReference>
<dbReference type="GO" id="GO:0005829">
    <property type="term" value="C:cytosol"/>
    <property type="evidence" value="ECO:0007669"/>
    <property type="project" value="TreeGrafter"/>
</dbReference>
<dbReference type="GO" id="GO:0005739">
    <property type="term" value="C:mitochondrion"/>
    <property type="evidence" value="ECO:0007669"/>
    <property type="project" value="EnsemblFungi"/>
</dbReference>
<sequence length="202" mass="22029">MDAAGERFILTVRVTYEDTAGTQRVWESAERTTRPPPLYDGHVPVDGVDIVAILTGDEPHIILIKQFRPAVGRVVIEVPAGLVDAGETVEEAAIRELREETGYIGTLSNGNLTTPELFPDPGLGSTNLKIVHLTVDRADPANQNPVAQLEEGELVQEVFTVPLAKLYTTCRQLSINGYAIDSRVGTIAEGMEMAKRFGLYKN</sequence>
<evidence type="ECO:0000313" key="4">
    <source>
        <dbReference type="EMBL" id="EPE08399.1"/>
    </source>
</evidence>
<dbReference type="AlphaFoldDB" id="S3C4F4"/>
<dbReference type="HOGENOM" id="CLU_062658_0_1_1"/>
<reference evidence="4 5" key="1">
    <citation type="journal article" date="2013" name="BMC Genomics">
        <title>The genome and transcriptome of the pine saprophyte Ophiostoma piceae, and a comparison with the bark beetle-associated pine pathogen Grosmannia clavigera.</title>
        <authorList>
            <person name="Haridas S."/>
            <person name="Wang Y."/>
            <person name="Lim L."/>
            <person name="Massoumi Alamouti S."/>
            <person name="Jackman S."/>
            <person name="Docking R."/>
            <person name="Robertson G."/>
            <person name="Birol I."/>
            <person name="Bohlmann J."/>
            <person name="Breuil C."/>
        </authorList>
    </citation>
    <scope>NUCLEOTIDE SEQUENCE [LARGE SCALE GENOMIC DNA]</scope>
    <source>
        <strain evidence="4 5">UAMH 11346</strain>
    </source>
</reference>
<feature type="domain" description="Nudix hydrolase" evidence="3">
    <location>
        <begin position="43"/>
        <end position="186"/>
    </location>
</feature>
<dbReference type="GO" id="GO:0006753">
    <property type="term" value="P:nucleoside phosphate metabolic process"/>
    <property type="evidence" value="ECO:0007669"/>
    <property type="project" value="TreeGrafter"/>
</dbReference>
<organism evidence="4 5">
    <name type="scientific">Ophiostoma piceae (strain UAMH 11346)</name>
    <name type="common">Sap stain fungus</name>
    <dbReference type="NCBI Taxonomy" id="1262450"/>
    <lineage>
        <taxon>Eukaryota</taxon>
        <taxon>Fungi</taxon>
        <taxon>Dikarya</taxon>
        <taxon>Ascomycota</taxon>
        <taxon>Pezizomycotina</taxon>
        <taxon>Sordariomycetes</taxon>
        <taxon>Sordariomycetidae</taxon>
        <taxon>Ophiostomatales</taxon>
        <taxon>Ophiostomataceae</taxon>
        <taxon>Ophiostoma</taxon>
    </lineage>
</organism>
<dbReference type="STRING" id="1262450.S3C4F4"/>
<dbReference type="GO" id="GO:0005634">
    <property type="term" value="C:nucleus"/>
    <property type="evidence" value="ECO:0007669"/>
    <property type="project" value="TreeGrafter"/>
</dbReference>
<evidence type="ECO:0000313" key="5">
    <source>
        <dbReference type="Proteomes" id="UP000016923"/>
    </source>
</evidence>
<dbReference type="GO" id="GO:0047631">
    <property type="term" value="F:ADP-ribose diphosphatase activity"/>
    <property type="evidence" value="ECO:0007669"/>
    <property type="project" value="EnsemblFungi"/>
</dbReference>
<dbReference type="EMBL" id="KE148149">
    <property type="protein sequence ID" value="EPE08399.1"/>
    <property type="molecule type" value="Genomic_DNA"/>
</dbReference>
<dbReference type="Pfam" id="PF00293">
    <property type="entry name" value="NUDIX"/>
    <property type="match status" value="1"/>
</dbReference>
<evidence type="ECO:0000259" key="3">
    <source>
        <dbReference type="PROSITE" id="PS51462"/>
    </source>
</evidence>
<dbReference type="PANTHER" id="PTHR11839:SF1">
    <property type="entry name" value="ADP-SUGAR PYROPHOSPHATASE"/>
    <property type="match status" value="1"/>
</dbReference>
<proteinExistence type="inferred from homology"/>
<dbReference type="InterPro" id="IPR000086">
    <property type="entry name" value="NUDIX_hydrolase_dom"/>
</dbReference>
<dbReference type="OMA" id="NDPGLCN"/>
<dbReference type="InterPro" id="IPR020476">
    <property type="entry name" value="Nudix_hydrolase"/>
</dbReference>
<gene>
    <name evidence="4" type="ORF">F503_01182</name>
</gene>
<dbReference type="InterPro" id="IPR020084">
    <property type="entry name" value="NUDIX_hydrolase_CS"/>
</dbReference>
<protein>
    <submittedName>
        <fullName evidence="4">Adp-ribose pyrophosphatase</fullName>
    </submittedName>
</protein>